<feature type="compositionally biased region" description="Basic and acidic residues" evidence="1">
    <location>
        <begin position="24"/>
        <end position="39"/>
    </location>
</feature>
<dbReference type="Pfam" id="PF03889">
    <property type="entry name" value="ArfA"/>
    <property type="match status" value="1"/>
</dbReference>
<accession>A0A3S4PB20</accession>
<evidence type="ECO:0000313" key="3">
    <source>
        <dbReference type="Proteomes" id="UP000281909"/>
    </source>
</evidence>
<dbReference type="EMBL" id="LR134318">
    <property type="protein sequence ID" value="VEF13027.1"/>
    <property type="molecule type" value="Genomic_DNA"/>
</dbReference>
<proteinExistence type="predicted"/>
<dbReference type="GO" id="GO:0072344">
    <property type="term" value="P:rescue of stalled ribosome"/>
    <property type="evidence" value="ECO:0007669"/>
    <property type="project" value="InterPro"/>
</dbReference>
<evidence type="ECO:0000256" key="1">
    <source>
        <dbReference type="SAM" id="MobiDB-lite"/>
    </source>
</evidence>
<dbReference type="RefSeq" id="WP_126366665.1">
    <property type="nucleotide sequence ID" value="NZ_LR134318.1"/>
</dbReference>
<protein>
    <submittedName>
        <fullName evidence="2">Lipoyl synthase</fullName>
    </submittedName>
</protein>
<gene>
    <name evidence="2" type="ORF">NCTC9428_04708</name>
</gene>
<sequence>MSKKPAKHGPNKAKSIVAQPLFRSRQERPNKGKGSYRREAFQSDSWEASYFLAA</sequence>
<evidence type="ECO:0000313" key="2">
    <source>
        <dbReference type="EMBL" id="VEF13027.1"/>
    </source>
</evidence>
<name>A0A3S4PB20_PSEFL</name>
<organism evidence="2 3">
    <name type="scientific">Pseudomonas fluorescens</name>
    <dbReference type="NCBI Taxonomy" id="294"/>
    <lineage>
        <taxon>Bacteria</taxon>
        <taxon>Pseudomonadati</taxon>
        <taxon>Pseudomonadota</taxon>
        <taxon>Gammaproteobacteria</taxon>
        <taxon>Pseudomonadales</taxon>
        <taxon>Pseudomonadaceae</taxon>
        <taxon>Pseudomonas</taxon>
    </lineage>
</organism>
<feature type="compositionally biased region" description="Basic residues" evidence="1">
    <location>
        <begin position="1"/>
        <end position="11"/>
    </location>
</feature>
<dbReference type="OrthoDB" id="6954983at2"/>
<reference evidence="2 3" key="1">
    <citation type="submission" date="2018-12" db="EMBL/GenBank/DDBJ databases">
        <authorList>
            <consortium name="Pathogen Informatics"/>
        </authorList>
    </citation>
    <scope>NUCLEOTIDE SEQUENCE [LARGE SCALE GENOMIC DNA]</scope>
    <source>
        <strain evidence="2 3">NCTC9428</strain>
    </source>
</reference>
<feature type="region of interest" description="Disordered" evidence="1">
    <location>
        <begin position="1"/>
        <end position="39"/>
    </location>
</feature>
<dbReference type="AlphaFoldDB" id="A0A3S4PB20"/>
<dbReference type="InterPro" id="IPR005589">
    <property type="entry name" value="ArfA"/>
</dbReference>
<dbReference type="Proteomes" id="UP000281909">
    <property type="component" value="Chromosome"/>
</dbReference>